<evidence type="ECO:0000313" key="3">
    <source>
        <dbReference type="Proteomes" id="UP000663855"/>
    </source>
</evidence>
<protein>
    <recommendedName>
        <fullName evidence="1">GST N-terminal domain-containing protein</fullName>
    </recommendedName>
</protein>
<sequence>MYKINSATKLFYNIRKYSVSTADGITNMSKELILYHYPQSPFAEKVRTAMGLKNLKWFSVITNRIPPRPHLDVLTGGYRRIPVLQVGADMYCDTHLILRTLDRLRPESPSFFSNSLTQPLCWWWDKAMFEELLRLRIGLHGDKLPKEWLSDRQKFAPQITFTKADNEKDIPLIVQRISAHLAWLTNMLDDGRIFLLGDPMPSAFDITAYHLLWFIKVNFENETNDFFPELSQPILVSWFQRIAALGHGTSIDITAEEAFKIAKKVEPSAPNYIDNQRNRKWHKGQCLQVLPNDMGREPVQGTFIAADDYEIVLRRSNESIGNINVHFPRVGFDITEIK</sequence>
<dbReference type="InterPro" id="IPR004045">
    <property type="entry name" value="Glutathione_S-Trfase_N"/>
</dbReference>
<feature type="domain" description="GST N-terminal" evidence="1">
    <location>
        <begin position="30"/>
        <end position="109"/>
    </location>
</feature>
<dbReference type="Pfam" id="PF13417">
    <property type="entry name" value="GST_N_3"/>
    <property type="match status" value="1"/>
</dbReference>
<reference evidence="2" key="1">
    <citation type="submission" date="2021-02" db="EMBL/GenBank/DDBJ databases">
        <authorList>
            <person name="Nowell W R."/>
        </authorList>
    </citation>
    <scope>NUCLEOTIDE SEQUENCE</scope>
</reference>
<evidence type="ECO:0000313" key="2">
    <source>
        <dbReference type="EMBL" id="CAF1029145.1"/>
    </source>
</evidence>
<accession>A0A814J105</accession>
<dbReference type="InterPro" id="IPR036282">
    <property type="entry name" value="Glutathione-S-Trfase_C_sf"/>
</dbReference>
<dbReference type="Gene3D" id="3.40.30.110">
    <property type="match status" value="2"/>
</dbReference>
<dbReference type="InterPro" id="IPR036249">
    <property type="entry name" value="Thioredoxin-like_sf"/>
</dbReference>
<dbReference type="CDD" id="cd00570">
    <property type="entry name" value="GST_N_family"/>
    <property type="match status" value="1"/>
</dbReference>
<proteinExistence type="predicted"/>
<comment type="caution">
    <text evidence="2">The sequence shown here is derived from an EMBL/GenBank/DDBJ whole genome shotgun (WGS) entry which is preliminary data.</text>
</comment>
<organism evidence="2 3">
    <name type="scientific">Rotaria magnacalcarata</name>
    <dbReference type="NCBI Taxonomy" id="392030"/>
    <lineage>
        <taxon>Eukaryota</taxon>
        <taxon>Metazoa</taxon>
        <taxon>Spiralia</taxon>
        <taxon>Gnathifera</taxon>
        <taxon>Rotifera</taxon>
        <taxon>Eurotatoria</taxon>
        <taxon>Bdelloidea</taxon>
        <taxon>Philodinida</taxon>
        <taxon>Philodinidae</taxon>
        <taxon>Rotaria</taxon>
    </lineage>
</organism>
<name>A0A814J105_9BILA</name>
<dbReference type="Proteomes" id="UP000663855">
    <property type="component" value="Unassembled WGS sequence"/>
</dbReference>
<dbReference type="SUPFAM" id="SSF52833">
    <property type="entry name" value="Thioredoxin-like"/>
    <property type="match status" value="1"/>
</dbReference>
<dbReference type="EMBL" id="CAJNOV010000602">
    <property type="protein sequence ID" value="CAF1029145.1"/>
    <property type="molecule type" value="Genomic_DNA"/>
</dbReference>
<dbReference type="AlphaFoldDB" id="A0A814J105"/>
<gene>
    <name evidence="2" type="ORF">CJN711_LOCUS3708</name>
</gene>
<dbReference type="PROSITE" id="PS50404">
    <property type="entry name" value="GST_NTER"/>
    <property type="match status" value="1"/>
</dbReference>
<evidence type="ECO:0000259" key="1">
    <source>
        <dbReference type="PROSITE" id="PS50404"/>
    </source>
</evidence>
<dbReference type="SUPFAM" id="SSF47616">
    <property type="entry name" value="GST C-terminal domain-like"/>
    <property type="match status" value="1"/>
</dbReference>